<keyword evidence="4" id="KW-1185">Reference proteome</keyword>
<sequence length="201" mass="21530">MPAHPAYIGGMNSLEGQFLVAMPDMADERFAESVILVVGHGDEGAMGLVVNHELANLRFADILDELDLGDPDAVIRLPDSIRERAVMRGGPVEKGRGFVLHSGDYHSGNTYRVAEDVGLTATLDILKAMAFGPAPRSALFALGCCGWGAGQLEDEIGANGWLTVPFSRELLFETPVDQRYEKALASLHITRATLSTEAGHG</sequence>
<name>A0A178HPK7_9HYPH</name>
<comment type="similarity">
    <text evidence="1 2">Belongs to the UPF0301 (AlgH) family.</text>
</comment>
<dbReference type="PANTHER" id="PTHR30327">
    <property type="entry name" value="UNCHARACTERIZED PROTEIN YQGE"/>
    <property type="match status" value="1"/>
</dbReference>
<accession>A0A178HPK7</accession>
<evidence type="ECO:0000313" key="4">
    <source>
        <dbReference type="Proteomes" id="UP000078389"/>
    </source>
</evidence>
<comment type="caution">
    <text evidence="3">The sequence shown here is derived from an EMBL/GenBank/DDBJ whole genome shotgun (WGS) entry which is preliminary data.</text>
</comment>
<proteinExistence type="inferred from homology"/>
<reference evidence="3 4" key="1">
    <citation type="submission" date="2016-03" db="EMBL/GenBank/DDBJ databases">
        <title>Genome sequencing of Devosia sp. S37.</title>
        <authorList>
            <person name="Mohd Nor M."/>
        </authorList>
    </citation>
    <scope>NUCLEOTIDE SEQUENCE [LARGE SCALE GENOMIC DNA]</scope>
    <source>
        <strain evidence="3 4">S37</strain>
    </source>
</reference>
<dbReference type="Proteomes" id="UP000078389">
    <property type="component" value="Unassembled WGS sequence"/>
</dbReference>
<evidence type="ECO:0000256" key="2">
    <source>
        <dbReference type="HAMAP-Rule" id="MF_00758"/>
    </source>
</evidence>
<gene>
    <name evidence="3" type="ORF">A3840_16865</name>
</gene>
<dbReference type="Pfam" id="PF02622">
    <property type="entry name" value="DUF179"/>
    <property type="match status" value="1"/>
</dbReference>
<dbReference type="HAMAP" id="MF_00758">
    <property type="entry name" value="UPF0301"/>
    <property type="match status" value="1"/>
</dbReference>
<dbReference type="InterPro" id="IPR003774">
    <property type="entry name" value="AlgH-like"/>
</dbReference>
<protein>
    <recommendedName>
        <fullName evidence="2">UPF0301 protein A3840_16865</fullName>
    </recommendedName>
</protein>
<dbReference type="Gene3D" id="3.40.1740.10">
    <property type="entry name" value="VC0467-like"/>
    <property type="match status" value="1"/>
</dbReference>
<dbReference type="SUPFAM" id="SSF143456">
    <property type="entry name" value="VC0467-like"/>
    <property type="match status" value="1"/>
</dbReference>
<dbReference type="GO" id="GO:0005829">
    <property type="term" value="C:cytosol"/>
    <property type="evidence" value="ECO:0007669"/>
    <property type="project" value="TreeGrafter"/>
</dbReference>
<dbReference type="PANTHER" id="PTHR30327:SF1">
    <property type="entry name" value="UPF0301 PROTEIN YQGE"/>
    <property type="match status" value="1"/>
</dbReference>
<dbReference type="AlphaFoldDB" id="A0A178HPK7"/>
<evidence type="ECO:0000256" key="1">
    <source>
        <dbReference type="ARBA" id="ARBA00009600"/>
    </source>
</evidence>
<organism evidence="3 4">
    <name type="scientific">Devosia elaeis</name>
    <dbReference type="NCBI Taxonomy" id="1770058"/>
    <lineage>
        <taxon>Bacteria</taxon>
        <taxon>Pseudomonadati</taxon>
        <taxon>Pseudomonadota</taxon>
        <taxon>Alphaproteobacteria</taxon>
        <taxon>Hyphomicrobiales</taxon>
        <taxon>Devosiaceae</taxon>
        <taxon>Devosia</taxon>
    </lineage>
</organism>
<evidence type="ECO:0000313" key="3">
    <source>
        <dbReference type="EMBL" id="OAM73954.1"/>
    </source>
</evidence>
<dbReference type="NCBIfam" id="NF001268">
    <property type="entry name" value="PRK00228.1-4"/>
    <property type="match status" value="1"/>
</dbReference>
<dbReference type="EMBL" id="LVVY01000128">
    <property type="protein sequence ID" value="OAM73954.1"/>
    <property type="molecule type" value="Genomic_DNA"/>
</dbReference>
<dbReference type="STRING" id="1770058.A3840_16865"/>